<dbReference type="EMBL" id="DVHA01000220">
    <property type="protein sequence ID" value="HIR61296.1"/>
    <property type="molecule type" value="Genomic_DNA"/>
</dbReference>
<dbReference type="Pfam" id="PF00557">
    <property type="entry name" value="Peptidase_M24"/>
    <property type="match status" value="1"/>
</dbReference>
<organism evidence="7 8">
    <name type="scientific">Candidatus Faecivivens stercoravium</name>
    <dbReference type="NCBI Taxonomy" id="2840803"/>
    <lineage>
        <taxon>Bacteria</taxon>
        <taxon>Bacillati</taxon>
        <taxon>Bacillota</taxon>
        <taxon>Clostridia</taxon>
        <taxon>Eubacteriales</taxon>
        <taxon>Oscillospiraceae</taxon>
        <taxon>Oscillospiraceae incertae sedis</taxon>
        <taxon>Candidatus Faecivivens</taxon>
    </lineage>
</organism>
<dbReference type="InterPro" id="IPR000994">
    <property type="entry name" value="Pept_M24"/>
</dbReference>
<evidence type="ECO:0000259" key="6">
    <source>
        <dbReference type="Pfam" id="PF16188"/>
    </source>
</evidence>
<evidence type="ECO:0000259" key="4">
    <source>
        <dbReference type="Pfam" id="PF00557"/>
    </source>
</evidence>
<dbReference type="AlphaFoldDB" id="A0A9D1J513"/>
<sequence>MIKERLSRLREKMAEKGVGLYMVTSSDFHNSEYVGDYFKERAFITGFTGSAGTAVITPEEAFLWTDGRYFIQAAAQLEGTSVQLMKMGQEGVPTVEEFIFSRMESGMTLGFDGRTVPAATGLRYREKLEAKGAKVDASLDLVGEIWEDRPALPAEPVFLLEEKYAGQSRADKIANLRAAMAQAGAGYFALTVLDDIAWLLNIRGGDVAYNPVVLSYLLVRPHGIDLYANADAFPEAAVQALKDDGVVLRPYGEFYDDIASLPDGSRLLADRERVSFALYSCLPAGVALIDKENPTYLPKAIKNPTEVENEKAAHIKDGVAVTRFIYWLKHTLGKEPITEMSAARKLEEFRQMGEGYLGQSFAPIVSYGPHAAMCHYSPSDESDVPIEQSGFALADTGGQYYEGTTDITRTFAAGPLTYEQKHHYTLVLRSHLNLMGARFLHGCTGTALDYAARGPLWDEALDYNHGTGHGVGYLLNVHEGPNSFRYRIVPGNNAVLEEGMITSNEPGLYLEGKYGIRIENMIVCRKDVKNEYGQFMAFDNLTFVPYEPEAVLPEEMTAKERALYNAYMEEVYEKISPYLPEEEAAWLREETKAI</sequence>
<gene>
    <name evidence="7" type="ORF">IAB37_06970</name>
</gene>
<accession>A0A9D1J513</accession>
<dbReference type="Proteomes" id="UP000824241">
    <property type="component" value="Unassembled WGS sequence"/>
</dbReference>
<dbReference type="Gene3D" id="3.90.230.10">
    <property type="entry name" value="Creatinase/methionine aminopeptidase superfamily"/>
    <property type="match status" value="1"/>
</dbReference>
<feature type="domain" description="Peptidase M24 C-terminal" evidence="6">
    <location>
        <begin position="534"/>
        <end position="594"/>
    </location>
</feature>
<comment type="caution">
    <text evidence="7">The sequence shown here is derived from an EMBL/GenBank/DDBJ whole genome shotgun (WGS) entry which is preliminary data.</text>
</comment>
<dbReference type="CDD" id="cd01085">
    <property type="entry name" value="APP"/>
    <property type="match status" value="1"/>
</dbReference>
<dbReference type="InterPro" id="IPR033740">
    <property type="entry name" value="Pept_M24B"/>
</dbReference>
<evidence type="ECO:0000313" key="8">
    <source>
        <dbReference type="Proteomes" id="UP000824241"/>
    </source>
</evidence>
<dbReference type="Pfam" id="PF16188">
    <property type="entry name" value="Peptidase_M24_C"/>
    <property type="match status" value="1"/>
</dbReference>
<dbReference type="GO" id="GO:0046872">
    <property type="term" value="F:metal ion binding"/>
    <property type="evidence" value="ECO:0007669"/>
    <property type="project" value="UniProtKB-KW"/>
</dbReference>
<dbReference type="SUPFAM" id="SSF55920">
    <property type="entry name" value="Creatinase/aminopeptidase"/>
    <property type="match status" value="1"/>
</dbReference>
<evidence type="ECO:0000259" key="5">
    <source>
        <dbReference type="Pfam" id="PF01321"/>
    </source>
</evidence>
<keyword evidence="7" id="KW-0031">Aminopeptidase</keyword>
<dbReference type="InterPro" id="IPR000587">
    <property type="entry name" value="Creatinase_N"/>
</dbReference>
<dbReference type="SUPFAM" id="SSF53092">
    <property type="entry name" value="Creatinase/prolidase N-terminal domain"/>
    <property type="match status" value="1"/>
</dbReference>
<dbReference type="Gene3D" id="3.40.350.10">
    <property type="entry name" value="Creatinase/prolidase N-terminal domain"/>
    <property type="match status" value="2"/>
</dbReference>
<protein>
    <submittedName>
        <fullName evidence="7">Aminopeptidase P family protein</fullName>
    </submittedName>
</protein>
<keyword evidence="2" id="KW-0479">Metal-binding</keyword>
<dbReference type="PANTHER" id="PTHR43763">
    <property type="entry name" value="XAA-PRO AMINOPEPTIDASE 1"/>
    <property type="match status" value="1"/>
</dbReference>
<keyword evidence="3" id="KW-0378">Hydrolase</keyword>
<dbReference type="InterPro" id="IPR036005">
    <property type="entry name" value="Creatinase/aminopeptidase-like"/>
</dbReference>
<dbReference type="InterPro" id="IPR050422">
    <property type="entry name" value="X-Pro_aminopeptidase_P"/>
</dbReference>
<feature type="domain" description="Peptidase M24" evidence="4">
    <location>
        <begin position="311"/>
        <end position="525"/>
    </location>
</feature>
<reference evidence="7" key="1">
    <citation type="submission" date="2020-10" db="EMBL/GenBank/DDBJ databases">
        <authorList>
            <person name="Gilroy R."/>
        </authorList>
    </citation>
    <scope>NUCLEOTIDE SEQUENCE</scope>
    <source>
        <strain evidence="7">CHK189-12415</strain>
    </source>
</reference>
<evidence type="ECO:0000256" key="2">
    <source>
        <dbReference type="ARBA" id="ARBA00022723"/>
    </source>
</evidence>
<evidence type="ECO:0000256" key="3">
    <source>
        <dbReference type="ARBA" id="ARBA00022801"/>
    </source>
</evidence>
<evidence type="ECO:0000313" key="7">
    <source>
        <dbReference type="EMBL" id="HIR61296.1"/>
    </source>
</evidence>
<comment type="similarity">
    <text evidence="1">Belongs to the peptidase M24B family.</text>
</comment>
<keyword evidence="7" id="KW-0645">Protease</keyword>
<dbReference type="PANTHER" id="PTHR43763:SF6">
    <property type="entry name" value="XAA-PRO AMINOPEPTIDASE 1"/>
    <property type="match status" value="1"/>
</dbReference>
<reference evidence="7" key="2">
    <citation type="journal article" date="2021" name="PeerJ">
        <title>Extensive microbial diversity within the chicken gut microbiome revealed by metagenomics and culture.</title>
        <authorList>
            <person name="Gilroy R."/>
            <person name="Ravi A."/>
            <person name="Getino M."/>
            <person name="Pursley I."/>
            <person name="Horton D.L."/>
            <person name="Alikhan N.F."/>
            <person name="Baker D."/>
            <person name="Gharbi K."/>
            <person name="Hall N."/>
            <person name="Watson M."/>
            <person name="Adriaenssens E.M."/>
            <person name="Foster-Nyarko E."/>
            <person name="Jarju S."/>
            <person name="Secka A."/>
            <person name="Antonio M."/>
            <person name="Oren A."/>
            <person name="Chaudhuri R.R."/>
            <person name="La Ragione R."/>
            <person name="Hildebrand F."/>
            <person name="Pallen M.J."/>
        </authorList>
    </citation>
    <scope>NUCLEOTIDE SEQUENCE</scope>
    <source>
        <strain evidence="7">CHK189-12415</strain>
    </source>
</reference>
<dbReference type="GO" id="GO:0005737">
    <property type="term" value="C:cytoplasm"/>
    <property type="evidence" value="ECO:0007669"/>
    <property type="project" value="UniProtKB-ARBA"/>
</dbReference>
<dbReference type="InterPro" id="IPR032416">
    <property type="entry name" value="Peptidase_M24_C"/>
</dbReference>
<dbReference type="GO" id="GO:0070006">
    <property type="term" value="F:metalloaminopeptidase activity"/>
    <property type="evidence" value="ECO:0007669"/>
    <property type="project" value="InterPro"/>
</dbReference>
<dbReference type="FunFam" id="3.90.230.10:FF:000009">
    <property type="entry name" value="xaa-Pro aminopeptidase 2"/>
    <property type="match status" value="1"/>
</dbReference>
<dbReference type="Pfam" id="PF01321">
    <property type="entry name" value="Creatinase_N"/>
    <property type="match status" value="1"/>
</dbReference>
<name>A0A9D1J513_9FIRM</name>
<dbReference type="InterPro" id="IPR029149">
    <property type="entry name" value="Creatin/AminoP/Spt16_N"/>
</dbReference>
<proteinExistence type="inferred from homology"/>
<dbReference type="Pfam" id="PF16189">
    <property type="entry name" value="Creatinase_N_2"/>
    <property type="match status" value="1"/>
</dbReference>
<feature type="domain" description="Creatinase N-terminal" evidence="5">
    <location>
        <begin position="5"/>
        <end position="133"/>
    </location>
</feature>
<evidence type="ECO:0000256" key="1">
    <source>
        <dbReference type="ARBA" id="ARBA00008766"/>
    </source>
</evidence>